<accession>A0ABR2KP06</accession>
<dbReference type="EMBL" id="JAPFFF010000004">
    <property type="protein sequence ID" value="KAK8892884.1"/>
    <property type="molecule type" value="Genomic_DNA"/>
</dbReference>
<name>A0ABR2KP06_9EUKA</name>
<protein>
    <submittedName>
        <fullName evidence="1">Uncharacterized protein</fullName>
    </submittedName>
</protein>
<organism evidence="1 2">
    <name type="scientific">Tritrichomonas musculus</name>
    <dbReference type="NCBI Taxonomy" id="1915356"/>
    <lineage>
        <taxon>Eukaryota</taxon>
        <taxon>Metamonada</taxon>
        <taxon>Parabasalia</taxon>
        <taxon>Tritrichomonadida</taxon>
        <taxon>Tritrichomonadidae</taxon>
        <taxon>Tritrichomonas</taxon>
    </lineage>
</organism>
<evidence type="ECO:0000313" key="2">
    <source>
        <dbReference type="Proteomes" id="UP001470230"/>
    </source>
</evidence>
<reference evidence="1 2" key="1">
    <citation type="submission" date="2024-04" db="EMBL/GenBank/DDBJ databases">
        <title>Tritrichomonas musculus Genome.</title>
        <authorList>
            <person name="Alves-Ferreira E."/>
            <person name="Grigg M."/>
            <person name="Lorenzi H."/>
            <person name="Galac M."/>
        </authorList>
    </citation>
    <scope>NUCLEOTIDE SEQUENCE [LARGE SCALE GENOMIC DNA]</scope>
    <source>
        <strain evidence="1 2">EAF2021</strain>
    </source>
</reference>
<proteinExistence type="predicted"/>
<sequence length="445" mass="51971">MSDILRKIEDPTYSFDEIVSDPRFTKVYQLNKQIFNQLNKYLQPHYMELLNHSLSPRNTTLELNCYEIIICGEKTLMEPIIKSSEFQIRANEIINNQNSTSYLIGRLSHIMLSSFIVLPELSIQNFSFIFKLLPFHYDSNVRDLFSKILSIEGCFSDVQKWLLKIGFIDQLIIELKTIDFDHFSNEETLYFDITFEKSSALYYFLRKCLLSSVFESRLLCEDVIEFLLKTFPNPPLYVENARWETILAFTNNKTSKKLLPVVSVAVEMVHKEMESLPMYVVFAIRMISKMMNYSPKAADIVFESRIQIDIMNLVSKFSSCTGLVKSFYCFIEASLKYPKEFTPVMLPVLLPFLLGYSRSGVSKSLVPFFMSILEKIDEAAQKNKNIKKAILAEEGCCEFMNCEYIQYRKIFYGRYGDDVELTTQDEPEQKSTIEYKITDTIHKYF</sequence>
<keyword evidence="2" id="KW-1185">Reference proteome</keyword>
<gene>
    <name evidence="1" type="ORF">M9Y10_030135</name>
</gene>
<comment type="caution">
    <text evidence="1">The sequence shown here is derived from an EMBL/GenBank/DDBJ whole genome shotgun (WGS) entry which is preliminary data.</text>
</comment>
<evidence type="ECO:0000313" key="1">
    <source>
        <dbReference type="EMBL" id="KAK8892884.1"/>
    </source>
</evidence>
<dbReference type="Proteomes" id="UP001470230">
    <property type="component" value="Unassembled WGS sequence"/>
</dbReference>